<dbReference type="InterPro" id="IPR027370">
    <property type="entry name" value="Znf-RING_euk"/>
</dbReference>
<dbReference type="PROSITE" id="PS50089">
    <property type="entry name" value="ZF_RING_2"/>
    <property type="match status" value="1"/>
</dbReference>
<dbReference type="Gene3D" id="4.10.830.40">
    <property type="match status" value="1"/>
</dbReference>
<dbReference type="Gene3D" id="3.30.40.10">
    <property type="entry name" value="Zinc/RING finger domain, C3HC4 (zinc finger)"/>
    <property type="match status" value="1"/>
</dbReference>
<dbReference type="PRINTS" id="PR01407">
    <property type="entry name" value="BUTYPHLNCDUF"/>
</dbReference>
<organism evidence="11 12">
    <name type="scientific">Eleutherodactylus coqui</name>
    <name type="common">Puerto Rican coqui</name>
    <dbReference type="NCBI Taxonomy" id="57060"/>
    <lineage>
        <taxon>Eukaryota</taxon>
        <taxon>Metazoa</taxon>
        <taxon>Chordata</taxon>
        <taxon>Craniata</taxon>
        <taxon>Vertebrata</taxon>
        <taxon>Euteleostomi</taxon>
        <taxon>Amphibia</taxon>
        <taxon>Batrachia</taxon>
        <taxon>Anura</taxon>
        <taxon>Neobatrachia</taxon>
        <taxon>Hyloidea</taxon>
        <taxon>Eleutherodactylidae</taxon>
        <taxon>Eleutherodactylinae</taxon>
        <taxon>Eleutherodactylus</taxon>
        <taxon>Eleutherodactylus</taxon>
    </lineage>
</organism>
<evidence type="ECO:0000256" key="4">
    <source>
        <dbReference type="ARBA" id="ARBA00022833"/>
    </source>
</evidence>
<dbReference type="EMBL" id="WNTK01000388">
    <property type="protein sequence ID" value="KAG9469956.1"/>
    <property type="molecule type" value="Genomic_DNA"/>
</dbReference>
<dbReference type="InterPro" id="IPR051051">
    <property type="entry name" value="E3_ubiq-ligase_TRIM/RNF"/>
</dbReference>
<dbReference type="SUPFAM" id="SSF57850">
    <property type="entry name" value="RING/U-box"/>
    <property type="match status" value="1"/>
</dbReference>
<protein>
    <submittedName>
        <fullName evidence="11">Uncharacterized protein</fullName>
    </submittedName>
</protein>
<keyword evidence="2" id="KW-0479">Metal-binding</keyword>
<dbReference type="InterPro" id="IPR013320">
    <property type="entry name" value="ConA-like_dom_sf"/>
</dbReference>
<dbReference type="InterPro" id="IPR006574">
    <property type="entry name" value="PRY"/>
</dbReference>
<dbReference type="InterPro" id="IPR013083">
    <property type="entry name" value="Znf_RING/FYVE/PHD"/>
</dbReference>
<keyword evidence="1" id="KW-0399">Innate immunity</keyword>
<dbReference type="InterPro" id="IPR003877">
    <property type="entry name" value="SPRY_dom"/>
</dbReference>
<evidence type="ECO:0000256" key="5">
    <source>
        <dbReference type="ARBA" id="ARBA00022859"/>
    </source>
</evidence>
<dbReference type="Pfam" id="PF13445">
    <property type="entry name" value="zf-RING_UBOX"/>
    <property type="match status" value="1"/>
</dbReference>
<evidence type="ECO:0000256" key="7">
    <source>
        <dbReference type="PROSITE-ProRule" id="PRU00024"/>
    </source>
</evidence>
<keyword evidence="6" id="KW-0175">Coiled coil</keyword>
<evidence type="ECO:0000256" key="2">
    <source>
        <dbReference type="ARBA" id="ARBA00022723"/>
    </source>
</evidence>
<evidence type="ECO:0000256" key="6">
    <source>
        <dbReference type="ARBA" id="ARBA00023054"/>
    </source>
</evidence>
<dbReference type="GO" id="GO:0008270">
    <property type="term" value="F:zinc ion binding"/>
    <property type="evidence" value="ECO:0007669"/>
    <property type="project" value="UniProtKB-KW"/>
</dbReference>
<dbReference type="PANTHER" id="PTHR25465">
    <property type="entry name" value="B-BOX DOMAIN CONTAINING"/>
    <property type="match status" value="1"/>
</dbReference>
<feature type="domain" description="B30.2/SPRY" evidence="10">
    <location>
        <begin position="297"/>
        <end position="492"/>
    </location>
</feature>
<dbReference type="GO" id="GO:0045087">
    <property type="term" value="P:innate immune response"/>
    <property type="evidence" value="ECO:0007669"/>
    <property type="project" value="UniProtKB-KW"/>
</dbReference>
<keyword evidence="12" id="KW-1185">Reference proteome</keyword>
<evidence type="ECO:0000259" key="8">
    <source>
        <dbReference type="PROSITE" id="PS50089"/>
    </source>
</evidence>
<sequence length="496" mass="56761">MSADLRDELKCPICLEIYTDPVNLTCGHNYCRACIEHLLDTQVESRAYNCPECRMTFLARPVLQRNIALCNIVKILSSANPEQSVSGVHCTYCIYFTVPAVQSCLHCEASLCSNHLRVHSRSAEHILTEATEDPGKSKCSVHKEILKYYCIVDNTCICVTCCLAGDHHGHQVQPLEEVSKKKKEILLTVLRILFSKQAKIENQIQDLERRGPKDAGNEEVTIQFPHRRGEKVLYKVSSLIQLLQIKRDKVYKKICQLEELCRSSNPVSVLLAQEIDLHEILDGQDEEWEECYEKLHDDVAGDEVVAPNSRSKDCLELVLDITTAANNILVSDDLKSMYWSEVYQNRPETPNRFQYNQILSNQVFSSGRHCWEVETSDTGDWRLGVAYGKMEKKGDQSYFGENDKSWCLRRLYKNQYSVIHNNMVATFPHTFSCNRFRIFLDYEAGELSFYELSSPIRHLHTINATFTQSLHAAFGIGYWLCGEHCCLKILHQGSLS</sequence>
<keyword evidence="5" id="KW-0391">Immunity</keyword>
<dbReference type="Gene3D" id="3.30.160.60">
    <property type="entry name" value="Classic Zinc Finger"/>
    <property type="match status" value="1"/>
</dbReference>
<dbReference type="SMART" id="SM00336">
    <property type="entry name" value="BBOX"/>
    <property type="match status" value="1"/>
</dbReference>
<dbReference type="InterPro" id="IPR000315">
    <property type="entry name" value="Znf_B-box"/>
</dbReference>
<feature type="domain" description="RING-type" evidence="8">
    <location>
        <begin position="11"/>
        <end position="54"/>
    </location>
</feature>
<dbReference type="SMART" id="SM00589">
    <property type="entry name" value="PRY"/>
    <property type="match status" value="1"/>
</dbReference>
<keyword evidence="3 7" id="KW-0863">Zinc-finger</keyword>
<dbReference type="AlphaFoldDB" id="A0A8J6JUD2"/>
<evidence type="ECO:0000313" key="12">
    <source>
        <dbReference type="Proteomes" id="UP000770717"/>
    </source>
</evidence>
<comment type="caution">
    <text evidence="11">The sequence shown here is derived from an EMBL/GenBank/DDBJ whole genome shotgun (WGS) entry which is preliminary data.</text>
</comment>
<reference evidence="11" key="1">
    <citation type="thesis" date="2020" institute="ProQuest LLC" country="789 East Eisenhower Parkway, Ann Arbor, MI, USA">
        <title>Comparative Genomics and Chromosome Evolution.</title>
        <authorList>
            <person name="Mudd A.B."/>
        </authorList>
    </citation>
    <scope>NUCLEOTIDE SEQUENCE</scope>
    <source>
        <strain evidence="11">HN-11 Male</strain>
        <tissue evidence="11">Kidney and liver</tissue>
    </source>
</reference>
<dbReference type="OrthoDB" id="6105938at2759"/>
<dbReference type="GO" id="GO:0005737">
    <property type="term" value="C:cytoplasm"/>
    <property type="evidence" value="ECO:0007669"/>
    <property type="project" value="UniProtKB-ARBA"/>
</dbReference>
<dbReference type="Pfam" id="PF00643">
    <property type="entry name" value="zf-B_box"/>
    <property type="match status" value="1"/>
</dbReference>
<dbReference type="SUPFAM" id="SSF49899">
    <property type="entry name" value="Concanavalin A-like lectins/glucanases"/>
    <property type="match status" value="1"/>
</dbReference>
<evidence type="ECO:0000259" key="10">
    <source>
        <dbReference type="PROSITE" id="PS50188"/>
    </source>
</evidence>
<dbReference type="Proteomes" id="UP000770717">
    <property type="component" value="Unassembled WGS sequence"/>
</dbReference>
<dbReference type="PROSITE" id="PS50119">
    <property type="entry name" value="ZF_BBOX"/>
    <property type="match status" value="1"/>
</dbReference>
<dbReference type="Pfam" id="PF00622">
    <property type="entry name" value="SPRY"/>
    <property type="match status" value="1"/>
</dbReference>
<dbReference type="PROSITE" id="PS00518">
    <property type="entry name" value="ZF_RING_1"/>
    <property type="match status" value="1"/>
</dbReference>
<dbReference type="InterPro" id="IPR001841">
    <property type="entry name" value="Znf_RING"/>
</dbReference>
<dbReference type="PROSITE" id="PS50188">
    <property type="entry name" value="B302_SPRY"/>
    <property type="match status" value="1"/>
</dbReference>
<dbReference type="Gene3D" id="2.60.120.920">
    <property type="match status" value="1"/>
</dbReference>
<dbReference type="InterPro" id="IPR003879">
    <property type="entry name" value="Butyrophylin_SPRY"/>
</dbReference>
<dbReference type="SMART" id="SM00184">
    <property type="entry name" value="RING"/>
    <property type="match status" value="1"/>
</dbReference>
<evidence type="ECO:0000313" key="11">
    <source>
        <dbReference type="EMBL" id="KAG9469956.1"/>
    </source>
</evidence>
<dbReference type="InterPro" id="IPR043136">
    <property type="entry name" value="B30.2/SPRY_sf"/>
</dbReference>
<name>A0A8J6JUD2_ELECQ</name>
<proteinExistence type="predicted"/>
<dbReference type="Pfam" id="PF13765">
    <property type="entry name" value="PRY"/>
    <property type="match status" value="1"/>
</dbReference>
<evidence type="ECO:0000259" key="9">
    <source>
        <dbReference type="PROSITE" id="PS50119"/>
    </source>
</evidence>
<accession>A0A8J6JUD2</accession>
<dbReference type="SMART" id="SM00449">
    <property type="entry name" value="SPRY"/>
    <property type="match status" value="1"/>
</dbReference>
<evidence type="ECO:0000256" key="1">
    <source>
        <dbReference type="ARBA" id="ARBA00022588"/>
    </source>
</evidence>
<dbReference type="PANTHER" id="PTHR25465:SF41">
    <property type="entry name" value="E3 UBIQUITIN-PROTEIN LIGASE RNF135"/>
    <property type="match status" value="1"/>
</dbReference>
<dbReference type="InterPro" id="IPR001870">
    <property type="entry name" value="B30.2/SPRY"/>
</dbReference>
<keyword evidence="4" id="KW-0862">Zinc</keyword>
<dbReference type="CDD" id="cd12891">
    <property type="entry name" value="SPRY_PRY_C-I_2"/>
    <property type="match status" value="1"/>
</dbReference>
<evidence type="ECO:0000256" key="3">
    <source>
        <dbReference type="ARBA" id="ARBA00022771"/>
    </source>
</evidence>
<feature type="domain" description="B box-type" evidence="9">
    <location>
        <begin position="134"/>
        <end position="175"/>
    </location>
</feature>
<dbReference type="SUPFAM" id="SSF57845">
    <property type="entry name" value="B-box zinc-binding domain"/>
    <property type="match status" value="1"/>
</dbReference>
<dbReference type="InterPro" id="IPR017907">
    <property type="entry name" value="Znf_RING_CS"/>
</dbReference>
<gene>
    <name evidence="11" type="ORF">GDO78_019254</name>
</gene>
<dbReference type="CDD" id="cd19769">
    <property type="entry name" value="Bbox2_TRIM16-like"/>
    <property type="match status" value="1"/>
</dbReference>